<evidence type="ECO:0000256" key="6">
    <source>
        <dbReference type="ARBA" id="ARBA00022756"/>
    </source>
</evidence>
<dbReference type="EMBL" id="FMUN01000002">
    <property type="protein sequence ID" value="SCX92496.1"/>
    <property type="molecule type" value="Genomic_DNA"/>
</dbReference>
<dbReference type="InterPro" id="IPR015421">
    <property type="entry name" value="PyrdxlP-dep_Trfase_major"/>
</dbReference>
<accession>A0A0P9C994</accession>
<evidence type="ECO:0000256" key="5">
    <source>
        <dbReference type="ARBA" id="ARBA00022679"/>
    </source>
</evidence>
<dbReference type="Gene3D" id="3.40.640.10">
    <property type="entry name" value="Type I PLP-dependent aspartate aminotransferase-like (Major domain)"/>
    <property type="match status" value="1"/>
</dbReference>
<dbReference type="UniPathway" id="UPA00078"/>
<dbReference type="Proteomes" id="UP000183104">
    <property type="component" value="Unassembled WGS sequence"/>
</dbReference>
<dbReference type="RefSeq" id="WP_054966731.1">
    <property type="nucleotide sequence ID" value="NZ_FMUN01000002.1"/>
</dbReference>
<dbReference type="PANTHER" id="PTHR13693:SF100">
    <property type="entry name" value="8-AMINO-7-OXONONANOATE SYNTHASE"/>
    <property type="match status" value="1"/>
</dbReference>
<evidence type="ECO:0000256" key="2">
    <source>
        <dbReference type="ARBA" id="ARBA00004746"/>
    </source>
</evidence>
<feature type="modified residue" description="N6-(pyridoxal phosphate)lysine" evidence="9">
    <location>
        <position position="242"/>
    </location>
</feature>
<comment type="similarity">
    <text evidence="3 10">Belongs to the class-II pyridoxal-phosphate-dependent aminotransferase family. BioF subfamily.</text>
</comment>
<evidence type="ECO:0000256" key="8">
    <source>
        <dbReference type="ARBA" id="ARBA00047715"/>
    </source>
</evidence>
<dbReference type="GO" id="GO:0008710">
    <property type="term" value="F:8-amino-7-oxononanoate synthase activity"/>
    <property type="evidence" value="ECO:0007669"/>
    <property type="project" value="UniProtKB-UniRule"/>
</dbReference>
<dbReference type="Pfam" id="PF00155">
    <property type="entry name" value="Aminotran_1_2"/>
    <property type="match status" value="1"/>
</dbReference>
<dbReference type="SUPFAM" id="SSF53383">
    <property type="entry name" value="PLP-dependent transferases"/>
    <property type="match status" value="1"/>
</dbReference>
<dbReference type="PROSITE" id="PS00599">
    <property type="entry name" value="AA_TRANSFER_CLASS_2"/>
    <property type="match status" value="1"/>
</dbReference>
<dbReference type="PATRIC" id="fig|381306.5.peg.1064"/>
<proteinExistence type="inferred from homology"/>
<feature type="domain" description="Aminotransferase class I/classII large" evidence="11">
    <location>
        <begin position="42"/>
        <end position="379"/>
    </location>
</feature>
<reference evidence="13" key="1">
    <citation type="submission" date="2016-10" db="EMBL/GenBank/DDBJ databases">
        <authorList>
            <person name="Varghese N."/>
        </authorList>
    </citation>
    <scope>NUCLEOTIDE SEQUENCE [LARGE SCALE GENOMIC DNA]</scope>
    <source>
        <strain evidence="13">HL 19</strain>
    </source>
</reference>
<dbReference type="InterPro" id="IPR004839">
    <property type="entry name" value="Aminotransferase_I/II_large"/>
</dbReference>
<gene>
    <name evidence="12" type="ORF">SAMN05661077_0733</name>
</gene>
<name>A0A0P9C994_9GAMM</name>
<evidence type="ECO:0000313" key="13">
    <source>
        <dbReference type="Proteomes" id="UP000183104"/>
    </source>
</evidence>
<dbReference type="PANTHER" id="PTHR13693">
    <property type="entry name" value="CLASS II AMINOTRANSFERASE/8-AMINO-7-OXONONANOATE SYNTHASE"/>
    <property type="match status" value="1"/>
</dbReference>
<evidence type="ECO:0000256" key="1">
    <source>
        <dbReference type="ARBA" id="ARBA00001933"/>
    </source>
</evidence>
<dbReference type="InterPro" id="IPR050087">
    <property type="entry name" value="AON_synthase_class-II"/>
</dbReference>
<dbReference type="OrthoDB" id="9807157at2"/>
<evidence type="ECO:0000256" key="9">
    <source>
        <dbReference type="PIRSR" id="PIRSR604723-51"/>
    </source>
</evidence>
<dbReference type="GO" id="GO:0030170">
    <property type="term" value="F:pyridoxal phosphate binding"/>
    <property type="evidence" value="ECO:0007669"/>
    <property type="project" value="InterPro"/>
</dbReference>
<comment type="subunit">
    <text evidence="4 10">Homodimer.</text>
</comment>
<evidence type="ECO:0000256" key="7">
    <source>
        <dbReference type="ARBA" id="ARBA00022898"/>
    </source>
</evidence>
<keyword evidence="5 10" id="KW-0808">Transferase</keyword>
<comment type="pathway">
    <text evidence="2 10">Cofactor biosynthesis; biotin biosynthesis.</text>
</comment>
<evidence type="ECO:0000256" key="10">
    <source>
        <dbReference type="RuleBase" id="RU003693"/>
    </source>
</evidence>
<keyword evidence="7 9" id="KW-0663">Pyridoxal phosphate</keyword>
<dbReference type="InterPro" id="IPR015422">
    <property type="entry name" value="PyrdxlP-dep_Trfase_small"/>
</dbReference>
<protein>
    <recommendedName>
        <fullName evidence="10">8-amino-7-ketopelargonate synthase</fullName>
        <ecNumber evidence="10">2.3.1.47</ecNumber>
    </recommendedName>
</protein>
<evidence type="ECO:0000256" key="4">
    <source>
        <dbReference type="ARBA" id="ARBA00011738"/>
    </source>
</evidence>
<dbReference type="STRING" id="381306.AN478_11480"/>
<organism evidence="12 13">
    <name type="scientific">Thiohalorhabdus denitrificans</name>
    <dbReference type="NCBI Taxonomy" id="381306"/>
    <lineage>
        <taxon>Bacteria</taxon>
        <taxon>Pseudomonadati</taxon>
        <taxon>Pseudomonadota</taxon>
        <taxon>Gammaproteobacteria</taxon>
        <taxon>Thiohalorhabdales</taxon>
        <taxon>Thiohalorhabdaceae</taxon>
        <taxon>Thiohalorhabdus</taxon>
    </lineage>
</organism>
<keyword evidence="6" id="KW-0093">Biotin biosynthesis</keyword>
<dbReference type="InterPro" id="IPR015424">
    <property type="entry name" value="PyrdxlP-dep_Trfase"/>
</dbReference>
<dbReference type="EC" id="2.3.1.47" evidence="10"/>
<dbReference type="InterPro" id="IPR004723">
    <property type="entry name" value="AONS_Archaea/Proteobacteria"/>
</dbReference>
<keyword evidence="13" id="KW-1185">Reference proteome</keyword>
<evidence type="ECO:0000313" key="12">
    <source>
        <dbReference type="EMBL" id="SCX92496.1"/>
    </source>
</evidence>
<dbReference type="GO" id="GO:0009102">
    <property type="term" value="P:biotin biosynthetic process"/>
    <property type="evidence" value="ECO:0007669"/>
    <property type="project" value="UniProtKB-UniRule"/>
</dbReference>
<sequence>MPASLRQHARRTLEELEAAGRRRRPVATGTGDGRLVARHGQELLDFSSNDYLGLARDPEVARAAERALAEHGTGGAASRLITGDHPPYAELEAELAALKGTEDAVVFGSGYLANLGILPALVDRHDLILADKLNHACLVDGARLSGARMIRYPHADVAALRARLERYRGRYRHCLLVTDGVFSMDGDLAPLAELSALAAEHDCWLMTDDAHGVGVLGGGAGSTAAARLSAEEVPLQMGTLSKAVGGYGGYLCAAREVADLIRTRARSFIYTTALPPATVAANTAALRRIRTDPALSRRPLELARRLAAGLGLPAPESPIVPVILGADRAALAAQEELAAAGYLVQAIRPPTVPEGTARLRVTLRAPHRESDVDALAGALAPWVRQTAAEAP</sequence>
<dbReference type="AlphaFoldDB" id="A0A0P9C994"/>
<dbReference type="Gene3D" id="3.90.1150.10">
    <property type="entry name" value="Aspartate Aminotransferase, domain 1"/>
    <property type="match status" value="1"/>
</dbReference>
<comment type="catalytic activity">
    <reaction evidence="8 10">
        <text>6-carboxyhexanoyl-[ACP] + L-alanine + H(+) = (8S)-8-amino-7-oxononanoate + holo-[ACP] + CO2</text>
        <dbReference type="Rhea" id="RHEA:42288"/>
        <dbReference type="Rhea" id="RHEA-COMP:9685"/>
        <dbReference type="Rhea" id="RHEA-COMP:9955"/>
        <dbReference type="ChEBI" id="CHEBI:15378"/>
        <dbReference type="ChEBI" id="CHEBI:16526"/>
        <dbReference type="ChEBI" id="CHEBI:57972"/>
        <dbReference type="ChEBI" id="CHEBI:64479"/>
        <dbReference type="ChEBI" id="CHEBI:78846"/>
        <dbReference type="ChEBI" id="CHEBI:149468"/>
        <dbReference type="EC" id="2.3.1.47"/>
    </reaction>
</comment>
<comment type="function">
    <text evidence="10">Catalyzes the decarboxylative condensation of pimeloyl-[acyl-carrier protein] and L-alanine to produce 8-amino-7-oxononanoate (AON), [acyl-carrier protein], and carbon dioxide.</text>
</comment>
<dbReference type="NCBIfam" id="TIGR00858">
    <property type="entry name" value="bioF"/>
    <property type="match status" value="1"/>
</dbReference>
<comment type="cofactor">
    <cofactor evidence="1 9 10">
        <name>pyridoxal 5'-phosphate</name>
        <dbReference type="ChEBI" id="CHEBI:597326"/>
    </cofactor>
</comment>
<evidence type="ECO:0000256" key="3">
    <source>
        <dbReference type="ARBA" id="ARBA00010008"/>
    </source>
</evidence>
<evidence type="ECO:0000259" key="11">
    <source>
        <dbReference type="Pfam" id="PF00155"/>
    </source>
</evidence>
<dbReference type="InterPro" id="IPR001917">
    <property type="entry name" value="Aminotrans_II_pyridoxalP_BS"/>
</dbReference>